<dbReference type="InterPro" id="IPR006047">
    <property type="entry name" value="GH13_cat_dom"/>
</dbReference>
<dbReference type="GO" id="GO:0005975">
    <property type="term" value="P:carbohydrate metabolic process"/>
    <property type="evidence" value="ECO:0007669"/>
    <property type="project" value="InterPro"/>
</dbReference>
<dbReference type="EMBL" id="RSCJ01000021">
    <property type="protein sequence ID" value="RUR76181.1"/>
    <property type="molecule type" value="Genomic_DNA"/>
</dbReference>
<gene>
    <name evidence="2" type="ORF">PCC6912_43530</name>
</gene>
<dbReference type="PANTHER" id="PTHR10357">
    <property type="entry name" value="ALPHA-AMYLASE FAMILY MEMBER"/>
    <property type="match status" value="1"/>
</dbReference>
<accession>A0A3S0XMI4</accession>
<dbReference type="Pfam" id="PF00128">
    <property type="entry name" value="Alpha-amylase"/>
    <property type="match status" value="1"/>
</dbReference>
<sequence>MILDCSVGYCGGTKQVNGSSKRVGTLKRFFCLYNDNTLAGSQRQLGTYHVAVLDDHDMSSRPTKQRFAAHSSVPYHHKQVAHAVGVMLTMPGIPSIYYGTEQGFDGSESYHDYGIEPERTYTDRYIRESMFGSAFGAFETEGCHFFNTSHPTYLRIAAFARIRNRQDNIGKALRRGHHYLRETSFANRSFPQHRSHYLCELTKY</sequence>
<feature type="domain" description="Glycosyl hydrolase family 13 catalytic" evidence="1">
    <location>
        <begin position="26"/>
        <end position="119"/>
    </location>
</feature>
<evidence type="ECO:0000259" key="1">
    <source>
        <dbReference type="Pfam" id="PF00128"/>
    </source>
</evidence>
<dbReference type="RefSeq" id="WP_026087546.1">
    <property type="nucleotide sequence ID" value="NZ_AJLN01000093.1"/>
</dbReference>
<name>A0A3S0XMI4_CHLFR</name>
<dbReference type="AlphaFoldDB" id="A0A3S0XMI4"/>
<dbReference type="PANTHER" id="PTHR10357:SF209">
    <property type="entry name" value="PERIPLASMIC ALPHA-AMYLASE"/>
    <property type="match status" value="1"/>
</dbReference>
<organism evidence="2 3">
    <name type="scientific">Chlorogloeopsis fritschii PCC 6912</name>
    <dbReference type="NCBI Taxonomy" id="211165"/>
    <lineage>
        <taxon>Bacteria</taxon>
        <taxon>Bacillati</taxon>
        <taxon>Cyanobacteriota</taxon>
        <taxon>Cyanophyceae</taxon>
        <taxon>Nostocales</taxon>
        <taxon>Chlorogloeopsidaceae</taxon>
        <taxon>Chlorogloeopsis</taxon>
    </lineage>
</organism>
<comment type="caution">
    <text evidence="2">The sequence shown here is derived from an EMBL/GenBank/DDBJ whole genome shotgun (WGS) entry which is preliminary data.</text>
</comment>
<evidence type="ECO:0000313" key="3">
    <source>
        <dbReference type="Proteomes" id="UP000268857"/>
    </source>
</evidence>
<evidence type="ECO:0000313" key="2">
    <source>
        <dbReference type="EMBL" id="RUR76181.1"/>
    </source>
</evidence>
<dbReference type="SUPFAM" id="SSF51445">
    <property type="entry name" value="(Trans)glycosidases"/>
    <property type="match status" value="1"/>
</dbReference>
<proteinExistence type="predicted"/>
<dbReference type="InterPro" id="IPR017853">
    <property type="entry name" value="GH"/>
</dbReference>
<dbReference type="Proteomes" id="UP000268857">
    <property type="component" value="Unassembled WGS sequence"/>
</dbReference>
<dbReference type="STRING" id="211165.GCA_000317285_03412"/>
<reference evidence="2 3" key="1">
    <citation type="journal article" date="2019" name="Genome Biol. Evol.">
        <title>Day and night: Metabolic profiles and evolutionary relationships of six axenic non-marine cyanobacteria.</title>
        <authorList>
            <person name="Will S.E."/>
            <person name="Henke P."/>
            <person name="Boedeker C."/>
            <person name="Huang S."/>
            <person name="Brinkmann H."/>
            <person name="Rohde M."/>
            <person name="Jarek M."/>
            <person name="Friedl T."/>
            <person name="Seufert S."/>
            <person name="Schumacher M."/>
            <person name="Overmann J."/>
            <person name="Neumann-Schaal M."/>
            <person name="Petersen J."/>
        </authorList>
    </citation>
    <scope>NUCLEOTIDE SEQUENCE [LARGE SCALE GENOMIC DNA]</scope>
    <source>
        <strain evidence="2 3">PCC 6912</strain>
    </source>
</reference>
<dbReference type="Gene3D" id="3.20.20.80">
    <property type="entry name" value="Glycosidases"/>
    <property type="match status" value="1"/>
</dbReference>
<keyword evidence="3" id="KW-1185">Reference proteome</keyword>
<protein>
    <recommendedName>
        <fullName evidence="1">Glycosyl hydrolase family 13 catalytic domain-containing protein</fullName>
    </recommendedName>
</protein>